<dbReference type="PIRSF" id="PIRSF004548">
    <property type="entry name" value="CreD"/>
    <property type="match status" value="1"/>
</dbReference>
<gene>
    <name evidence="2" type="primary">creD</name>
    <name evidence="2" type="ORF">KK083_25505</name>
</gene>
<keyword evidence="1" id="KW-1133">Transmembrane helix</keyword>
<dbReference type="PANTHER" id="PTHR30092">
    <property type="entry name" value="INNER MEMBRANE PROTEIN CRED"/>
    <property type="match status" value="1"/>
</dbReference>
<feature type="transmembrane region" description="Helical" evidence="1">
    <location>
        <begin position="420"/>
        <end position="438"/>
    </location>
</feature>
<feature type="transmembrane region" description="Helical" evidence="1">
    <location>
        <begin position="389"/>
        <end position="408"/>
    </location>
</feature>
<sequence>METVQTQTLNLLERFNRWIQESIMVKLFSIGFLILILLIPSAWIEDLIYERQLRADQVIDEVADKWSGSQTISGPVLVIPFRKLEVIDHGKDGKVIAERLDKAFFLPDQLAINGNVNPQVLHRGIFDAVVYESSLKVDATFATPDFKALAIPEEMVQWKDAYLAFGIRDLRGISDNPVFTAGDQPLNAEPSNNIGMSVDRPGTPEVYTDNGYEKPLPPDHFSNGVMTKLAWQNAASFTGKVNIRLNLKGSKRLDFIPAGKTTSVELTGTWDNPSFTGEFLPAKRTITESGFAASWKVLHFNRPFSQQWTGDNQELTGADFGVKLLIPVDQYQKSIRTSKYGVLIILLTFMALFLVEITQKIRIHPFQYILIGAALTIYYTLLLSFSEHVGYNVAYIISSLATVLLISAYSGTFFRSTRMAVLFSILLIIFYAFIYVIILQQDFSLLLGSIGLFLIIGTLMYFSRKVSWYGQPVLEKE</sequence>
<evidence type="ECO:0000313" key="3">
    <source>
        <dbReference type="Proteomes" id="UP001319200"/>
    </source>
</evidence>
<accession>A0AAP2GLM2</accession>
<organism evidence="2 3">
    <name type="scientific">Chryseosolibacter histidini</name>
    <dbReference type="NCBI Taxonomy" id="2782349"/>
    <lineage>
        <taxon>Bacteria</taxon>
        <taxon>Pseudomonadati</taxon>
        <taxon>Bacteroidota</taxon>
        <taxon>Cytophagia</taxon>
        <taxon>Cytophagales</taxon>
        <taxon>Chryseotaleaceae</taxon>
        <taxon>Chryseosolibacter</taxon>
    </lineage>
</organism>
<keyword evidence="3" id="KW-1185">Reference proteome</keyword>
<dbReference type="RefSeq" id="WP_254168756.1">
    <property type="nucleotide sequence ID" value="NZ_JAHESF010000037.1"/>
</dbReference>
<evidence type="ECO:0000256" key="1">
    <source>
        <dbReference type="SAM" id="Phobius"/>
    </source>
</evidence>
<dbReference type="Pfam" id="PF06123">
    <property type="entry name" value="CreD"/>
    <property type="match status" value="1"/>
</dbReference>
<feature type="transmembrane region" description="Helical" evidence="1">
    <location>
        <begin position="365"/>
        <end position="383"/>
    </location>
</feature>
<feature type="transmembrane region" description="Helical" evidence="1">
    <location>
        <begin position="340"/>
        <end position="358"/>
    </location>
</feature>
<dbReference type="InterPro" id="IPR010364">
    <property type="entry name" value="Uncharacterised_IM_CreD"/>
</dbReference>
<reference evidence="2 3" key="1">
    <citation type="submission" date="2021-05" db="EMBL/GenBank/DDBJ databases">
        <title>A Polyphasic approach of four new species of the genus Ohtaekwangia: Ohtaekwangia histidinii sp. nov., Ohtaekwangia cretensis sp. nov., Ohtaekwangia indiensis sp. nov., Ohtaekwangia reichenbachii sp. nov. from diverse environment.</title>
        <authorList>
            <person name="Octaviana S."/>
        </authorList>
    </citation>
    <scope>NUCLEOTIDE SEQUENCE [LARGE SCALE GENOMIC DNA]</scope>
    <source>
        <strain evidence="2 3">PWU4</strain>
    </source>
</reference>
<dbReference type="EMBL" id="JAHESF010000037">
    <property type="protein sequence ID" value="MBT1700269.1"/>
    <property type="molecule type" value="Genomic_DNA"/>
</dbReference>
<keyword evidence="1" id="KW-0472">Membrane</keyword>
<dbReference type="Proteomes" id="UP001319200">
    <property type="component" value="Unassembled WGS sequence"/>
</dbReference>
<comment type="caution">
    <text evidence="2">The sequence shown here is derived from an EMBL/GenBank/DDBJ whole genome shotgun (WGS) entry which is preliminary data.</text>
</comment>
<keyword evidence="1" id="KW-0812">Transmembrane</keyword>
<dbReference type="NCBIfam" id="NF008712">
    <property type="entry name" value="PRK11715.1-1"/>
    <property type="match status" value="1"/>
</dbReference>
<feature type="transmembrane region" description="Helical" evidence="1">
    <location>
        <begin position="23"/>
        <end position="44"/>
    </location>
</feature>
<evidence type="ECO:0000313" key="2">
    <source>
        <dbReference type="EMBL" id="MBT1700269.1"/>
    </source>
</evidence>
<proteinExistence type="predicted"/>
<feature type="transmembrane region" description="Helical" evidence="1">
    <location>
        <begin position="444"/>
        <end position="462"/>
    </location>
</feature>
<name>A0AAP2GLM2_9BACT</name>
<dbReference type="AlphaFoldDB" id="A0AAP2GLM2"/>
<dbReference type="PANTHER" id="PTHR30092:SF0">
    <property type="entry name" value="INNER MEMBRANE PROTEIN CRED"/>
    <property type="match status" value="1"/>
</dbReference>
<dbReference type="GO" id="GO:0005886">
    <property type="term" value="C:plasma membrane"/>
    <property type="evidence" value="ECO:0007669"/>
    <property type="project" value="TreeGrafter"/>
</dbReference>
<protein>
    <submittedName>
        <fullName evidence="2">Cell envelope integrity protein CreD</fullName>
    </submittedName>
</protein>